<evidence type="ECO:0008006" key="9">
    <source>
        <dbReference type="Google" id="ProtNLM"/>
    </source>
</evidence>
<organism evidence="7 8">
    <name type="scientific">Phanerochaete carnosa (strain HHB-10118-sp)</name>
    <name type="common">White-rot fungus</name>
    <name type="synonym">Peniophora carnosa</name>
    <dbReference type="NCBI Taxonomy" id="650164"/>
    <lineage>
        <taxon>Eukaryota</taxon>
        <taxon>Fungi</taxon>
        <taxon>Dikarya</taxon>
        <taxon>Basidiomycota</taxon>
        <taxon>Agaricomycotina</taxon>
        <taxon>Agaricomycetes</taxon>
        <taxon>Polyporales</taxon>
        <taxon>Phanerochaetaceae</taxon>
        <taxon>Phanerochaete</taxon>
    </lineage>
</organism>
<accession>K5W636</accession>
<dbReference type="Pfam" id="PF09446">
    <property type="entry name" value="VMA21"/>
    <property type="match status" value="1"/>
</dbReference>
<proteinExistence type="predicted"/>
<dbReference type="KEGG" id="pco:PHACADRAFT_48573"/>
<feature type="non-terminal residue" evidence="7">
    <location>
        <position position="65"/>
    </location>
</feature>
<reference evidence="7 8" key="1">
    <citation type="journal article" date="2012" name="BMC Genomics">
        <title>Comparative genomics of the white-rot fungi, Phanerochaete carnosa and P. chrysosporium, to elucidate the genetic basis of the distinct wood types they colonize.</title>
        <authorList>
            <person name="Suzuki H."/>
            <person name="MacDonald J."/>
            <person name="Syed K."/>
            <person name="Salamov A."/>
            <person name="Hori C."/>
            <person name="Aerts A."/>
            <person name="Henrissat B."/>
            <person name="Wiebenga A."/>
            <person name="vanKuyk P.A."/>
            <person name="Barry K."/>
            <person name="Lindquist E."/>
            <person name="LaButti K."/>
            <person name="Lapidus A."/>
            <person name="Lucas S."/>
            <person name="Coutinho P."/>
            <person name="Gong Y."/>
            <person name="Samejima M."/>
            <person name="Mahadevan R."/>
            <person name="Abou-Zaid M."/>
            <person name="de Vries R.P."/>
            <person name="Igarashi K."/>
            <person name="Yadav J.S."/>
            <person name="Grigoriev I.V."/>
            <person name="Master E.R."/>
        </authorList>
    </citation>
    <scope>NUCLEOTIDE SEQUENCE [LARGE SCALE GENOMIC DNA]</scope>
    <source>
        <strain evidence="7 8">HHB-10118-sp</strain>
    </source>
</reference>
<feature type="transmembrane region" description="Helical" evidence="6">
    <location>
        <begin position="7"/>
        <end position="29"/>
    </location>
</feature>
<dbReference type="InParanoid" id="K5W636"/>
<keyword evidence="1 6" id="KW-0812">Transmembrane</keyword>
<dbReference type="FunCoup" id="K5W636">
    <property type="interactions" value="75"/>
</dbReference>
<protein>
    <recommendedName>
        <fullName evidence="9">Vacuolar ATPase assembly integral membrane protein VMA21</fullName>
    </recommendedName>
</protein>
<keyword evidence="4 6" id="KW-0472">Membrane</keyword>
<dbReference type="STRING" id="650164.K5W636"/>
<dbReference type="EMBL" id="JH930469">
    <property type="protein sequence ID" value="EKM59373.1"/>
    <property type="molecule type" value="Genomic_DNA"/>
</dbReference>
<evidence type="ECO:0000256" key="5">
    <source>
        <dbReference type="ARBA" id="ARBA00023329"/>
    </source>
</evidence>
<evidence type="ECO:0000313" key="8">
    <source>
        <dbReference type="Proteomes" id="UP000008370"/>
    </source>
</evidence>
<feature type="transmembrane region" description="Helical" evidence="6">
    <location>
        <begin position="35"/>
        <end position="54"/>
    </location>
</feature>
<evidence type="ECO:0000256" key="4">
    <source>
        <dbReference type="ARBA" id="ARBA00023136"/>
    </source>
</evidence>
<evidence type="ECO:0000313" key="7">
    <source>
        <dbReference type="EMBL" id="EKM59373.1"/>
    </source>
</evidence>
<feature type="non-terminal residue" evidence="7">
    <location>
        <position position="1"/>
    </location>
</feature>
<keyword evidence="3 6" id="KW-1133">Transmembrane helix</keyword>
<evidence type="ECO:0000256" key="6">
    <source>
        <dbReference type="SAM" id="Phobius"/>
    </source>
</evidence>
<name>K5W636_PHACS</name>
<keyword evidence="8" id="KW-1185">Reference proteome</keyword>
<dbReference type="AlphaFoldDB" id="K5W636"/>
<dbReference type="GO" id="GO:0031410">
    <property type="term" value="C:cytoplasmic vesicle"/>
    <property type="evidence" value="ECO:0007669"/>
    <property type="project" value="UniProtKB-KW"/>
</dbReference>
<keyword evidence="5" id="KW-0968">Cytoplasmic vesicle</keyword>
<dbReference type="OrthoDB" id="160405at2759"/>
<dbReference type="HOGENOM" id="CLU_154717_0_1_1"/>
<evidence type="ECO:0000256" key="3">
    <source>
        <dbReference type="ARBA" id="ARBA00022989"/>
    </source>
</evidence>
<keyword evidence="2" id="KW-0256">Endoplasmic reticulum</keyword>
<evidence type="ECO:0000256" key="2">
    <source>
        <dbReference type="ARBA" id="ARBA00022824"/>
    </source>
</evidence>
<dbReference type="GO" id="GO:0070072">
    <property type="term" value="P:vacuolar proton-transporting V-type ATPase complex assembly"/>
    <property type="evidence" value="ECO:0007669"/>
    <property type="project" value="InterPro"/>
</dbReference>
<evidence type="ECO:0000256" key="1">
    <source>
        <dbReference type="ARBA" id="ARBA00022692"/>
    </source>
</evidence>
<dbReference type="GeneID" id="18919922"/>
<dbReference type="Proteomes" id="UP000008370">
    <property type="component" value="Unassembled WGS sequence"/>
</dbReference>
<sequence length="65" mass="7007">GVLFKLILFSIALAVAPLSSYFLSLGYLWNGNSTYAAITAIVAANAVLVAYIAMSLREERKLQAQ</sequence>
<dbReference type="InterPro" id="IPR019013">
    <property type="entry name" value="Vma21"/>
</dbReference>
<dbReference type="RefSeq" id="XP_007391328.1">
    <property type="nucleotide sequence ID" value="XM_007391266.1"/>
</dbReference>
<gene>
    <name evidence="7" type="ORF">PHACADRAFT_48573</name>
</gene>